<keyword evidence="8 11" id="KW-1133">Transmembrane helix</keyword>
<dbReference type="CDD" id="cd00082">
    <property type="entry name" value="HisKA"/>
    <property type="match status" value="1"/>
</dbReference>
<dbReference type="GO" id="GO:0000155">
    <property type="term" value="F:phosphorelay sensor kinase activity"/>
    <property type="evidence" value="ECO:0007669"/>
    <property type="project" value="InterPro"/>
</dbReference>
<evidence type="ECO:0000256" key="10">
    <source>
        <dbReference type="ARBA" id="ARBA00023136"/>
    </source>
</evidence>
<dbReference type="HOGENOM" id="CLU_000445_89_37_6"/>
<evidence type="ECO:0000256" key="7">
    <source>
        <dbReference type="ARBA" id="ARBA00022777"/>
    </source>
</evidence>
<reference evidence="14 15" key="2">
    <citation type="journal article" date="2011" name="BMC Immunol.">
        <title>Comparison of static immersion and intravenous injection systems for exposure of zebrafish embryos to the natural pathogen Edwardsiella tarda.</title>
        <authorList>
            <person name="van Soest J.J."/>
            <person name="Stockhammer O.W."/>
            <person name="Ordas A."/>
            <person name="Bloemberg G.V."/>
            <person name="Spaink H.P."/>
            <person name="Meijer A.H."/>
        </authorList>
    </citation>
    <scope>NUCLEOTIDE SEQUENCE [LARGE SCALE GENOMIC DNA]</scope>
    <source>
        <strain evidence="14 15">FL6-60</strain>
    </source>
</reference>
<dbReference type="InterPro" id="IPR005467">
    <property type="entry name" value="His_kinase_dom"/>
</dbReference>
<dbReference type="PRINTS" id="PR00344">
    <property type="entry name" value="BCTRLSENSOR"/>
</dbReference>
<evidence type="ECO:0000256" key="4">
    <source>
        <dbReference type="ARBA" id="ARBA00022553"/>
    </source>
</evidence>
<comment type="catalytic activity">
    <reaction evidence="1">
        <text>ATP + protein L-histidine = ADP + protein N-phospho-L-histidine.</text>
        <dbReference type="EC" id="2.7.13.3"/>
    </reaction>
</comment>
<dbReference type="Pfam" id="PF02518">
    <property type="entry name" value="HATPase_c"/>
    <property type="match status" value="1"/>
</dbReference>
<dbReference type="SUPFAM" id="SSF55874">
    <property type="entry name" value="ATPase domain of HSP90 chaperone/DNA topoisomerase II/histidine kinase"/>
    <property type="match status" value="1"/>
</dbReference>
<comment type="subcellular location">
    <subcellularLocation>
        <location evidence="2">Membrane</location>
    </subcellularLocation>
</comment>
<dbReference type="InterPro" id="IPR003594">
    <property type="entry name" value="HATPase_dom"/>
</dbReference>
<dbReference type="InterPro" id="IPR003660">
    <property type="entry name" value="HAMP_dom"/>
</dbReference>
<dbReference type="PATRIC" id="fig|718251.5.peg.357"/>
<evidence type="ECO:0000259" key="12">
    <source>
        <dbReference type="PROSITE" id="PS50109"/>
    </source>
</evidence>
<feature type="domain" description="HAMP" evidence="13">
    <location>
        <begin position="83"/>
        <end position="135"/>
    </location>
</feature>
<sequence>MISLRRTLLIMLALILLVTQLVSALWLWHESREQISFLVNETLSAKVRTEQVDKEIREAIAALLIPSLVMMAVTLLLSWLAVSWIVRPLNQLQARLEKRSPSNLTPIDIDSSMTEITSITRTLNHLFSRLQHTLRQERLFTADAAHELRTPLAGVRLHLELMEQSGVPEATTLVQRIDQLMHTVEQLLMLSRVGQNFASGHYLQLELISEVVLAQRSELCEMLALRGQHLRLETPSQLAMHGDAMLLRLMLRNLVENAHRYSPEGSDILLRVTLSADEHGCILQVIDSGPGIDESRASELTEPFHRLDRRFGGSGLGLNIVVRILQLHKGQLTLRNNRPGPGLNACCRLPLTPQDFG</sequence>
<evidence type="ECO:0000256" key="5">
    <source>
        <dbReference type="ARBA" id="ARBA00022679"/>
    </source>
</evidence>
<dbReference type="AlphaFoldDB" id="A0A0H3DR12"/>
<keyword evidence="4" id="KW-0597">Phosphoprotein</keyword>
<dbReference type="KEGG" id="etd:ETAF_0348"/>
<dbReference type="InterPro" id="IPR036097">
    <property type="entry name" value="HisK_dim/P_sf"/>
</dbReference>
<dbReference type="EC" id="2.7.13.3" evidence="3"/>
<name>A0A0H3DR12_EDWTF</name>
<evidence type="ECO:0000256" key="6">
    <source>
        <dbReference type="ARBA" id="ARBA00022692"/>
    </source>
</evidence>
<evidence type="ECO:0000256" key="3">
    <source>
        <dbReference type="ARBA" id="ARBA00012438"/>
    </source>
</evidence>
<keyword evidence="6 11" id="KW-0812">Transmembrane</keyword>
<dbReference type="SUPFAM" id="SSF47384">
    <property type="entry name" value="Homodimeric domain of signal transducing histidine kinase"/>
    <property type="match status" value="1"/>
</dbReference>
<dbReference type="PROSITE" id="PS50885">
    <property type="entry name" value="HAMP"/>
    <property type="match status" value="1"/>
</dbReference>
<feature type="transmembrane region" description="Helical" evidence="11">
    <location>
        <begin position="59"/>
        <end position="86"/>
    </location>
</feature>
<gene>
    <name evidence="14" type="ordered locus">ETAF_0348</name>
</gene>
<keyword evidence="7" id="KW-0418">Kinase</keyword>
<evidence type="ECO:0000256" key="11">
    <source>
        <dbReference type="SAM" id="Phobius"/>
    </source>
</evidence>
<evidence type="ECO:0000256" key="9">
    <source>
        <dbReference type="ARBA" id="ARBA00023012"/>
    </source>
</evidence>
<keyword evidence="9" id="KW-0902">Two-component regulatory system</keyword>
<dbReference type="InterPro" id="IPR036890">
    <property type="entry name" value="HATPase_C_sf"/>
</dbReference>
<dbReference type="InterPro" id="IPR003661">
    <property type="entry name" value="HisK_dim/P_dom"/>
</dbReference>
<dbReference type="Gene3D" id="3.30.565.10">
    <property type="entry name" value="Histidine kinase-like ATPase, C-terminal domain"/>
    <property type="match status" value="1"/>
</dbReference>
<dbReference type="Proteomes" id="UP000002230">
    <property type="component" value="Chromosome"/>
</dbReference>
<dbReference type="InterPro" id="IPR050428">
    <property type="entry name" value="TCS_sensor_his_kinase"/>
</dbReference>
<organism evidence="14 15">
    <name type="scientific">Edwardsiella tarda (strain FL6-60)</name>
    <dbReference type="NCBI Taxonomy" id="718251"/>
    <lineage>
        <taxon>Bacteria</taxon>
        <taxon>Pseudomonadati</taxon>
        <taxon>Pseudomonadota</taxon>
        <taxon>Gammaproteobacteria</taxon>
        <taxon>Enterobacterales</taxon>
        <taxon>Hafniaceae</taxon>
        <taxon>Edwardsiella</taxon>
    </lineage>
</organism>
<dbReference type="SMART" id="SM00388">
    <property type="entry name" value="HisKA"/>
    <property type="match status" value="1"/>
</dbReference>
<keyword evidence="15" id="KW-1185">Reference proteome</keyword>
<dbReference type="Gene3D" id="1.10.287.130">
    <property type="match status" value="1"/>
</dbReference>
<dbReference type="PANTHER" id="PTHR45436">
    <property type="entry name" value="SENSOR HISTIDINE KINASE YKOH"/>
    <property type="match status" value="1"/>
</dbReference>
<dbReference type="SMART" id="SM00387">
    <property type="entry name" value="HATPase_c"/>
    <property type="match status" value="1"/>
</dbReference>
<evidence type="ECO:0000256" key="1">
    <source>
        <dbReference type="ARBA" id="ARBA00000085"/>
    </source>
</evidence>
<evidence type="ECO:0000313" key="15">
    <source>
        <dbReference type="Proteomes" id="UP000002230"/>
    </source>
</evidence>
<dbReference type="EMBL" id="CP002154">
    <property type="protein sequence ID" value="ADM40472.1"/>
    <property type="molecule type" value="Genomic_DNA"/>
</dbReference>
<reference evidence="15" key="1">
    <citation type="submission" date="2010-08" db="EMBL/GenBank/DDBJ databases">
        <title>Genome comparisons of Edwardsiella bacteria analysed using deep sequencing technology.</title>
        <authorList>
            <person name="van Soest J.J."/>
            <person name="Henkel C.V."/>
            <person name="Jansen H.J."/>
            <person name="van den Hondel C.A.M.J.J."/>
            <person name="Bloemberg G.V."/>
            <person name="Meijer A.H."/>
            <person name="Spaink H.P."/>
        </authorList>
    </citation>
    <scope>NUCLEOTIDE SEQUENCE [LARGE SCALE GENOMIC DNA]</scope>
    <source>
        <strain evidence="15">FL6-60</strain>
    </source>
</reference>
<dbReference type="InterPro" id="IPR004358">
    <property type="entry name" value="Sig_transdc_His_kin-like_C"/>
</dbReference>
<evidence type="ECO:0000259" key="13">
    <source>
        <dbReference type="PROSITE" id="PS50885"/>
    </source>
</evidence>
<keyword evidence="10 11" id="KW-0472">Membrane</keyword>
<evidence type="ECO:0000313" key="14">
    <source>
        <dbReference type="EMBL" id="ADM40472.1"/>
    </source>
</evidence>
<protein>
    <recommendedName>
        <fullName evidence="3">histidine kinase</fullName>
        <ecNumber evidence="3">2.7.13.3</ecNumber>
    </recommendedName>
</protein>
<evidence type="ECO:0000256" key="8">
    <source>
        <dbReference type="ARBA" id="ARBA00022989"/>
    </source>
</evidence>
<dbReference type="Gene3D" id="6.10.340.10">
    <property type="match status" value="1"/>
</dbReference>
<proteinExistence type="predicted"/>
<feature type="domain" description="Histidine kinase" evidence="12">
    <location>
        <begin position="143"/>
        <end position="353"/>
    </location>
</feature>
<dbReference type="NCBIfam" id="NF008025">
    <property type="entry name" value="PRK10755.1"/>
    <property type="match status" value="1"/>
</dbReference>
<keyword evidence="5 14" id="KW-0808">Transferase</keyword>
<dbReference type="PANTHER" id="PTHR45436:SF7">
    <property type="entry name" value="SENSOR PROTEIN BASS"/>
    <property type="match status" value="1"/>
</dbReference>
<accession>A0A0H3DR12</accession>
<dbReference type="SMART" id="SM00304">
    <property type="entry name" value="HAMP"/>
    <property type="match status" value="1"/>
</dbReference>
<dbReference type="GO" id="GO:0005886">
    <property type="term" value="C:plasma membrane"/>
    <property type="evidence" value="ECO:0007669"/>
    <property type="project" value="TreeGrafter"/>
</dbReference>
<dbReference type="PROSITE" id="PS50109">
    <property type="entry name" value="HIS_KIN"/>
    <property type="match status" value="1"/>
</dbReference>
<evidence type="ECO:0000256" key="2">
    <source>
        <dbReference type="ARBA" id="ARBA00004370"/>
    </source>
</evidence>
<dbReference type="Pfam" id="PF00512">
    <property type="entry name" value="HisKA"/>
    <property type="match status" value="1"/>
</dbReference>